<dbReference type="PANTHER" id="PTHR43284:SF1">
    <property type="entry name" value="ASPARAGINE SYNTHETASE"/>
    <property type="match status" value="1"/>
</dbReference>
<sequence>MMKFLITNRQDLNSLDLPRGLCLYQLGKLSLISEKEIAPEKIDQKYLLNDGYLRNLDKDASDLASQKKSLIEAISGGWPLPENITGSFSAIMIAEQEETINLCTDLVGLYPLYYLTGNNDFYFSNSIILTGMISDAEIDPTGVLQRSLGPDFSNQGSRTILKNCKRLLPGECRRYNFRGSLISVEFDNRLYESLSKPDQDHDLTEEYWKAYKKEVRYCLNDSEKVNIALSGGIDSRFALGAIPEGKDITCYTFGSSENYESKIAARLAKLKPAKFKACYQPELYFPTSKQLKEYTWHSEGLELCSWLEITENADNRKREPLLLGELCEALPARKIAKFASREFRQNNFIKYYLKNEDYTFEASSPLKFEKWKQKKLKAYLIFFHEKNLARFDLDFDYDTVRKELIADLEEIFGRIEAHDLAYTELYDELFSWYTYTRMRLSKQLLLANTKFDAYSPAMSLQMLRRTSSLHPNIRLNYRFVKKLFSVNKELRRFYRVPTNQAPLIPQNAPDLFKFASWGLRSKIDQYLIKRLMKAGNPDKRYRLFKSINWVKVYQNPDLEKNLDEYFENDHLGKAYIESIKTQAKNRRDLKQWPFANMNIINAVALNAELDLIASFRKRDEV</sequence>
<organism evidence="4 5">
    <name type="scientific">Salegentibacter flavus</name>
    <dbReference type="NCBI Taxonomy" id="287099"/>
    <lineage>
        <taxon>Bacteria</taxon>
        <taxon>Pseudomonadati</taxon>
        <taxon>Bacteroidota</taxon>
        <taxon>Flavobacteriia</taxon>
        <taxon>Flavobacteriales</taxon>
        <taxon>Flavobacteriaceae</taxon>
        <taxon>Salegentibacter</taxon>
    </lineage>
</organism>
<dbReference type="Gene3D" id="3.60.20.10">
    <property type="entry name" value="Glutamine Phosphoribosylpyrophosphate, subunit 1, domain 1"/>
    <property type="match status" value="1"/>
</dbReference>
<dbReference type="OrthoDB" id="1394996at2"/>
<dbReference type="EMBL" id="FOVL01000002">
    <property type="protein sequence ID" value="SFN33275.1"/>
    <property type="molecule type" value="Genomic_DNA"/>
</dbReference>
<dbReference type="InterPro" id="IPR029055">
    <property type="entry name" value="Ntn_hydrolases_N"/>
</dbReference>
<dbReference type="EC" id="6.3.5.4" evidence="2"/>
<evidence type="ECO:0000313" key="5">
    <source>
        <dbReference type="Proteomes" id="UP000199153"/>
    </source>
</evidence>
<gene>
    <name evidence="4" type="ORF">SAMN05660413_00540</name>
</gene>
<name>A0A1I4Y5K3_9FLAO</name>
<evidence type="ECO:0000256" key="1">
    <source>
        <dbReference type="ARBA" id="ARBA00005187"/>
    </source>
</evidence>
<dbReference type="InterPro" id="IPR014729">
    <property type="entry name" value="Rossmann-like_a/b/a_fold"/>
</dbReference>
<dbReference type="SUPFAM" id="SSF52402">
    <property type="entry name" value="Adenine nucleotide alpha hydrolases-like"/>
    <property type="match status" value="1"/>
</dbReference>
<dbReference type="InterPro" id="IPR051786">
    <property type="entry name" value="ASN_synthetase/amidase"/>
</dbReference>
<dbReference type="AlphaFoldDB" id="A0A1I4Y5K3"/>
<dbReference type="GO" id="GO:0004066">
    <property type="term" value="F:asparagine synthase (glutamine-hydrolyzing) activity"/>
    <property type="evidence" value="ECO:0007669"/>
    <property type="project" value="UniProtKB-EC"/>
</dbReference>
<evidence type="ECO:0000313" key="4">
    <source>
        <dbReference type="EMBL" id="SFN33275.1"/>
    </source>
</evidence>
<dbReference type="Proteomes" id="UP000199153">
    <property type="component" value="Unassembled WGS sequence"/>
</dbReference>
<dbReference type="Gene3D" id="3.40.50.620">
    <property type="entry name" value="HUPs"/>
    <property type="match status" value="1"/>
</dbReference>
<evidence type="ECO:0000256" key="2">
    <source>
        <dbReference type="ARBA" id="ARBA00012737"/>
    </source>
</evidence>
<keyword evidence="5" id="KW-1185">Reference proteome</keyword>
<accession>A0A1I4Y5K3</accession>
<proteinExistence type="predicted"/>
<evidence type="ECO:0000256" key="3">
    <source>
        <dbReference type="ARBA" id="ARBA00048741"/>
    </source>
</evidence>
<reference evidence="4 5" key="1">
    <citation type="submission" date="2016-10" db="EMBL/GenBank/DDBJ databases">
        <authorList>
            <person name="de Groot N.N."/>
        </authorList>
    </citation>
    <scope>NUCLEOTIDE SEQUENCE [LARGE SCALE GENOMIC DNA]</scope>
    <source>
        <strain evidence="4 5">DSM 17794</strain>
    </source>
</reference>
<protein>
    <recommendedName>
        <fullName evidence="2">asparagine synthase (glutamine-hydrolyzing)</fullName>
        <ecNumber evidence="2">6.3.5.4</ecNumber>
    </recommendedName>
</protein>
<dbReference type="RefSeq" id="WP_093405552.1">
    <property type="nucleotide sequence ID" value="NZ_FOVL01000002.1"/>
</dbReference>
<dbReference type="STRING" id="287099.SAMN05660413_00540"/>
<dbReference type="PANTHER" id="PTHR43284">
    <property type="entry name" value="ASPARAGINE SYNTHETASE (GLUTAMINE-HYDROLYZING)"/>
    <property type="match status" value="1"/>
</dbReference>
<comment type="pathway">
    <text evidence="1">Amino-acid biosynthesis; L-asparagine biosynthesis; L-asparagine from L-aspartate (L-Gln route): step 1/1.</text>
</comment>
<comment type="catalytic activity">
    <reaction evidence="3">
        <text>L-aspartate + L-glutamine + ATP + H2O = L-asparagine + L-glutamate + AMP + diphosphate + H(+)</text>
        <dbReference type="Rhea" id="RHEA:12228"/>
        <dbReference type="ChEBI" id="CHEBI:15377"/>
        <dbReference type="ChEBI" id="CHEBI:15378"/>
        <dbReference type="ChEBI" id="CHEBI:29985"/>
        <dbReference type="ChEBI" id="CHEBI:29991"/>
        <dbReference type="ChEBI" id="CHEBI:30616"/>
        <dbReference type="ChEBI" id="CHEBI:33019"/>
        <dbReference type="ChEBI" id="CHEBI:58048"/>
        <dbReference type="ChEBI" id="CHEBI:58359"/>
        <dbReference type="ChEBI" id="CHEBI:456215"/>
        <dbReference type="EC" id="6.3.5.4"/>
    </reaction>
</comment>
<dbReference type="SUPFAM" id="SSF56235">
    <property type="entry name" value="N-terminal nucleophile aminohydrolases (Ntn hydrolases)"/>
    <property type="match status" value="1"/>
</dbReference>